<dbReference type="InterPro" id="IPR001173">
    <property type="entry name" value="Glyco_trans_2-like"/>
</dbReference>
<evidence type="ECO:0000256" key="2">
    <source>
        <dbReference type="ARBA" id="ARBA00022676"/>
    </source>
</evidence>
<proteinExistence type="inferred from homology"/>
<comment type="caution">
    <text evidence="5">The sequence shown here is derived from an EMBL/GenBank/DDBJ whole genome shotgun (WGS) entry which is preliminary data.</text>
</comment>
<dbReference type="GO" id="GO:0016757">
    <property type="term" value="F:glycosyltransferase activity"/>
    <property type="evidence" value="ECO:0007669"/>
    <property type="project" value="UniProtKB-KW"/>
</dbReference>
<evidence type="ECO:0000313" key="5">
    <source>
        <dbReference type="EMBL" id="RED65820.1"/>
    </source>
</evidence>
<dbReference type="Pfam" id="PF00535">
    <property type="entry name" value="Glycos_transf_2"/>
    <property type="match status" value="1"/>
</dbReference>
<sequence length="266" mass="30811">MIVSVICTVRNGESIIGQTIESIMNQSFQNWEMVVVDDGSDDNTLEILKNYHAKDSRINYISSIKVGRAKALNIAINSCNGEFIANIDCDDPSHPNRLEFQLKAFEHFPKSSLITTKFHIILDKQLINWDMVQYNREITDITQSLIYGNSINHSSIMIKKNALLYVGGYNEKLQKQLDYDLWLRLVKKGICIHQLNVALATKRIHKDQSFENKNRLRYLFSSLNVQKDSIIFLKGGINSWILLFSRMFWGIMPQKIRLVIRGWIKK</sequence>
<dbReference type="PANTHER" id="PTHR43685">
    <property type="entry name" value="GLYCOSYLTRANSFERASE"/>
    <property type="match status" value="1"/>
</dbReference>
<evidence type="ECO:0000259" key="4">
    <source>
        <dbReference type="Pfam" id="PF00535"/>
    </source>
</evidence>
<dbReference type="AlphaFoldDB" id="A0A3D9IVI3"/>
<dbReference type="Proteomes" id="UP000256869">
    <property type="component" value="Unassembled WGS sequence"/>
</dbReference>
<dbReference type="OrthoDB" id="9785185at2"/>
<dbReference type="InterPro" id="IPR050834">
    <property type="entry name" value="Glycosyltransf_2"/>
</dbReference>
<dbReference type="InterPro" id="IPR029044">
    <property type="entry name" value="Nucleotide-diphossugar_trans"/>
</dbReference>
<keyword evidence="6" id="KW-1185">Reference proteome</keyword>
<dbReference type="Gene3D" id="3.90.550.10">
    <property type="entry name" value="Spore Coat Polysaccharide Biosynthesis Protein SpsA, Chain A"/>
    <property type="match status" value="1"/>
</dbReference>
<evidence type="ECO:0000256" key="1">
    <source>
        <dbReference type="ARBA" id="ARBA00006739"/>
    </source>
</evidence>
<organism evidence="5 6">
    <name type="scientific">Cohnella lupini</name>
    <dbReference type="NCBI Taxonomy" id="1294267"/>
    <lineage>
        <taxon>Bacteria</taxon>
        <taxon>Bacillati</taxon>
        <taxon>Bacillota</taxon>
        <taxon>Bacilli</taxon>
        <taxon>Bacillales</taxon>
        <taxon>Paenibacillaceae</taxon>
        <taxon>Cohnella</taxon>
    </lineage>
</organism>
<dbReference type="RefSeq" id="WP_115990797.1">
    <property type="nucleotide sequence ID" value="NZ_QRDY01000001.1"/>
</dbReference>
<dbReference type="PANTHER" id="PTHR43685:SF5">
    <property type="entry name" value="GLYCOSYLTRANSFERASE EPSE-RELATED"/>
    <property type="match status" value="1"/>
</dbReference>
<feature type="domain" description="Glycosyltransferase 2-like" evidence="4">
    <location>
        <begin position="4"/>
        <end position="145"/>
    </location>
</feature>
<name>A0A3D9IVI3_9BACL</name>
<evidence type="ECO:0000313" key="6">
    <source>
        <dbReference type="Proteomes" id="UP000256869"/>
    </source>
</evidence>
<protein>
    <submittedName>
        <fullName evidence="5">Glycosyl transferase family 2</fullName>
    </submittedName>
</protein>
<comment type="similarity">
    <text evidence="1">Belongs to the glycosyltransferase 2 family.</text>
</comment>
<dbReference type="SUPFAM" id="SSF53448">
    <property type="entry name" value="Nucleotide-diphospho-sugar transferases"/>
    <property type="match status" value="1"/>
</dbReference>
<gene>
    <name evidence="5" type="ORF">DFP95_101312</name>
</gene>
<dbReference type="EMBL" id="QRDY01000001">
    <property type="protein sequence ID" value="RED65820.1"/>
    <property type="molecule type" value="Genomic_DNA"/>
</dbReference>
<dbReference type="CDD" id="cd00761">
    <property type="entry name" value="Glyco_tranf_GTA_type"/>
    <property type="match status" value="1"/>
</dbReference>
<evidence type="ECO:0000256" key="3">
    <source>
        <dbReference type="ARBA" id="ARBA00022679"/>
    </source>
</evidence>
<reference evidence="5 6" key="1">
    <citation type="submission" date="2018-07" db="EMBL/GenBank/DDBJ databases">
        <title>Genomic Encyclopedia of Type Strains, Phase III (KMG-III): the genomes of soil and plant-associated and newly described type strains.</title>
        <authorList>
            <person name="Whitman W."/>
        </authorList>
    </citation>
    <scope>NUCLEOTIDE SEQUENCE [LARGE SCALE GENOMIC DNA]</scope>
    <source>
        <strain evidence="5 6">CECT 8236</strain>
    </source>
</reference>
<accession>A0A3D9IVI3</accession>
<keyword evidence="3 5" id="KW-0808">Transferase</keyword>
<keyword evidence="2" id="KW-0328">Glycosyltransferase</keyword>